<protein>
    <submittedName>
        <fullName evidence="1">Uncharacterized protein</fullName>
    </submittedName>
</protein>
<accession>A0A4T2BS94</accession>
<comment type="caution">
    <text evidence="1">The sequence shown here is derived from an EMBL/GenBank/DDBJ whole genome shotgun (WGS) entry which is preliminary data.</text>
</comment>
<organism evidence="1 2">
    <name type="scientific">Subtercola vilae</name>
    <dbReference type="NCBI Taxonomy" id="2056433"/>
    <lineage>
        <taxon>Bacteria</taxon>
        <taxon>Bacillati</taxon>
        <taxon>Actinomycetota</taxon>
        <taxon>Actinomycetes</taxon>
        <taxon>Micrococcales</taxon>
        <taxon>Microbacteriaceae</taxon>
        <taxon>Subtercola</taxon>
    </lineage>
</organism>
<reference evidence="1 2" key="1">
    <citation type="journal article" date="2019" name="Microorganisms">
        <title>Systematic Affiliation and Genome Analysis of Subtercola vilae DB165(T) with Particular Emphasis on Cold Adaptation of an Isolate from a High-Altitude Cold Volcano Lake.</title>
        <authorList>
            <person name="Villalobos A.S."/>
            <person name="Wiese J."/>
            <person name="Imhoff J.F."/>
            <person name="Dorador C."/>
            <person name="Keller A."/>
            <person name="Hentschel U."/>
        </authorList>
    </citation>
    <scope>NUCLEOTIDE SEQUENCE [LARGE SCALE GENOMIC DNA]</scope>
    <source>
        <strain evidence="1 2">DB165</strain>
    </source>
</reference>
<dbReference type="Proteomes" id="UP000306192">
    <property type="component" value="Unassembled WGS sequence"/>
</dbReference>
<dbReference type="EMBL" id="QYRT01000024">
    <property type="protein sequence ID" value="TIH34603.1"/>
    <property type="molecule type" value="Genomic_DNA"/>
</dbReference>
<evidence type="ECO:0000313" key="1">
    <source>
        <dbReference type="EMBL" id="TIH34603.1"/>
    </source>
</evidence>
<proteinExistence type="predicted"/>
<evidence type="ECO:0000313" key="2">
    <source>
        <dbReference type="Proteomes" id="UP000306192"/>
    </source>
</evidence>
<sequence>MPSSAVAESSAPAYASLVVSPQGIGSLQVGAAPALSSMIRFSANHCDADPLYASSGGYPGAVSDRWLSTYPDFGGSGFMVAAADVVSRIDVRDPALVTAEGAGVGTAEADLTQKYGDRLWMVYSGSVSDVWALADTPGTLVFEVAKDRSGGSYWDADKANRVSGVRVLAAGIDPAFATAGTDNQAGSCV</sequence>
<name>A0A4T2BS94_9MICO</name>
<gene>
    <name evidence="1" type="ORF">D4765_12325</name>
</gene>
<keyword evidence="2" id="KW-1185">Reference proteome</keyword>
<dbReference type="AlphaFoldDB" id="A0A4T2BS94"/>